<organism evidence="1 2">
    <name type="scientific">Botryotinia fuckeliana (strain B05.10)</name>
    <name type="common">Noble rot fungus</name>
    <name type="synonym">Botrytis cinerea</name>
    <dbReference type="NCBI Taxonomy" id="332648"/>
    <lineage>
        <taxon>Eukaryota</taxon>
        <taxon>Fungi</taxon>
        <taxon>Dikarya</taxon>
        <taxon>Ascomycota</taxon>
        <taxon>Pezizomycotina</taxon>
        <taxon>Leotiomycetes</taxon>
        <taxon>Helotiales</taxon>
        <taxon>Sclerotiniaceae</taxon>
        <taxon>Botrytis</taxon>
    </lineage>
</organism>
<reference evidence="1 2" key="3">
    <citation type="journal article" date="2017" name="Mol. Plant Pathol.">
        <title>A gapless genome sequence of the fungus Botrytis cinerea.</title>
        <authorList>
            <person name="Van Kan J.A."/>
            <person name="Stassen J.H."/>
            <person name="Mosbach A."/>
            <person name="Van Der Lee T.A."/>
            <person name="Faino L."/>
            <person name="Farmer A.D."/>
            <person name="Papasotiriou D.G."/>
            <person name="Zhou S."/>
            <person name="Seidl M.F."/>
            <person name="Cottam E."/>
            <person name="Edel D."/>
            <person name="Hahn M."/>
            <person name="Schwartz D.C."/>
            <person name="Dietrich R.A."/>
            <person name="Widdison S."/>
            <person name="Scalliet G."/>
        </authorList>
    </citation>
    <scope>NUCLEOTIDE SEQUENCE [LARGE SCALE GENOMIC DNA]</scope>
    <source>
        <strain evidence="1 2">B05.10</strain>
    </source>
</reference>
<keyword evidence="2" id="KW-1185">Reference proteome</keyword>
<dbReference type="CDD" id="cd02440">
    <property type="entry name" value="AdoMet_MTases"/>
    <property type="match status" value="1"/>
</dbReference>
<dbReference type="OrthoDB" id="416786at2759"/>
<reference evidence="1 2" key="1">
    <citation type="journal article" date="2011" name="PLoS Genet.">
        <title>Genomic analysis of the necrotrophic fungal pathogens Sclerotinia sclerotiorum and Botrytis cinerea.</title>
        <authorList>
            <person name="Amselem J."/>
            <person name="Cuomo C.A."/>
            <person name="van Kan J.A."/>
            <person name="Viaud M."/>
            <person name="Benito E.P."/>
            <person name="Couloux A."/>
            <person name="Coutinho P.M."/>
            <person name="de Vries R.P."/>
            <person name="Dyer P.S."/>
            <person name="Fillinger S."/>
            <person name="Fournier E."/>
            <person name="Gout L."/>
            <person name="Hahn M."/>
            <person name="Kohn L."/>
            <person name="Lapalu N."/>
            <person name="Plummer K.M."/>
            <person name="Pradier J.M."/>
            <person name="Quevillon E."/>
            <person name="Sharon A."/>
            <person name="Simon A."/>
            <person name="ten Have A."/>
            <person name="Tudzynski B."/>
            <person name="Tudzynski P."/>
            <person name="Wincker P."/>
            <person name="Andrew M."/>
            <person name="Anthouard V."/>
            <person name="Beever R.E."/>
            <person name="Beffa R."/>
            <person name="Benoit I."/>
            <person name="Bouzid O."/>
            <person name="Brault B."/>
            <person name="Chen Z."/>
            <person name="Choquer M."/>
            <person name="Collemare J."/>
            <person name="Cotton P."/>
            <person name="Danchin E.G."/>
            <person name="Da Silva C."/>
            <person name="Gautier A."/>
            <person name="Giraud C."/>
            <person name="Giraud T."/>
            <person name="Gonzalez C."/>
            <person name="Grossetete S."/>
            <person name="Guldener U."/>
            <person name="Henrissat B."/>
            <person name="Howlett B.J."/>
            <person name="Kodira C."/>
            <person name="Kretschmer M."/>
            <person name="Lappartient A."/>
            <person name="Leroch M."/>
            <person name="Levis C."/>
            <person name="Mauceli E."/>
            <person name="Neuveglise C."/>
            <person name="Oeser B."/>
            <person name="Pearson M."/>
            <person name="Poulain J."/>
            <person name="Poussereau N."/>
            <person name="Quesneville H."/>
            <person name="Rascle C."/>
            <person name="Schumacher J."/>
            <person name="Segurens B."/>
            <person name="Sexton A."/>
            <person name="Silva E."/>
            <person name="Sirven C."/>
            <person name="Soanes D.M."/>
            <person name="Talbot N.J."/>
            <person name="Templeton M."/>
            <person name="Yandava C."/>
            <person name="Yarden O."/>
            <person name="Zeng Q."/>
            <person name="Rollins J.A."/>
            <person name="Lebrun M.H."/>
            <person name="Dickman M."/>
        </authorList>
    </citation>
    <scope>NUCLEOTIDE SEQUENCE [LARGE SCALE GENOMIC DNA]</scope>
    <source>
        <strain evidence="1 2">B05.10</strain>
    </source>
</reference>
<dbReference type="Gene3D" id="3.40.50.150">
    <property type="entry name" value="Vaccinia Virus protein VP39"/>
    <property type="match status" value="1"/>
</dbReference>
<protein>
    <submittedName>
        <fullName evidence="1">Uncharacterized protein</fullName>
    </submittedName>
</protein>
<dbReference type="GeneID" id="5426471"/>
<accession>A0A384J7S4</accession>
<dbReference type="RefSeq" id="XP_024546764.1">
    <property type="nucleotide sequence ID" value="XM_024690994.1"/>
</dbReference>
<dbReference type="AlphaFoldDB" id="A0A384J7S4"/>
<evidence type="ECO:0000313" key="2">
    <source>
        <dbReference type="Proteomes" id="UP000001798"/>
    </source>
</evidence>
<gene>
    <name evidence="1" type="ORF">BCIN_01g11520</name>
</gene>
<dbReference type="InterPro" id="IPR029063">
    <property type="entry name" value="SAM-dependent_MTases_sf"/>
</dbReference>
<reference evidence="1 2" key="2">
    <citation type="journal article" date="2012" name="Eukaryot. Cell">
        <title>Genome update of Botrytis cinerea strains B05.10 and T4.</title>
        <authorList>
            <person name="Staats M."/>
            <person name="van Kan J.A."/>
        </authorList>
    </citation>
    <scope>NUCLEOTIDE SEQUENCE [LARGE SCALE GENOMIC DNA]</scope>
    <source>
        <strain evidence="1 2">B05.10</strain>
    </source>
</reference>
<name>A0A384J7S4_BOTFB</name>
<dbReference type="KEGG" id="bfu:BCIN_01g11520"/>
<dbReference type="SUPFAM" id="SSF53335">
    <property type="entry name" value="S-adenosyl-L-methionine-dependent methyltransferases"/>
    <property type="match status" value="1"/>
</dbReference>
<dbReference type="EMBL" id="CP009805">
    <property type="protein sequence ID" value="ATZ46583.1"/>
    <property type="molecule type" value="Genomic_DNA"/>
</dbReference>
<proteinExistence type="predicted"/>
<dbReference type="Proteomes" id="UP000001798">
    <property type="component" value="Chromosome 1"/>
</dbReference>
<sequence>MVESTLNLSQIEKDLSKNALIKDAIIIEQDDGAIKAFITLKPLVDPKAENRQVKLWRTMFDKGMYATIKNKPSSTIGRDFTGWVCQYNSIPLDIAEMNEWLDDTIHQILTTHGEDHSLDVLELGTGSGMILFNLIPNLRCYHGLDPSPNAIDFVAATARSVPSLEGKLHLYQGTALDFHLLKEATPTLAIINSVAQYFPSSNYLVNVIQGLLDLNTVSTIFFGDMRSFALEPEFCISKALSQFGENVSKDDLRNELGKPHSEFLVDPAFFTSLVERLPGKIASVEILPKHMKASNELVQYRYSAVIHVKDSHSQVPMIQSQDWIDFSQQNLNRESLCSLLSTTSEDVVAISNIPYSKTILEREVLSSLQISDEKPDWLSNVRVNSQKIPSLSALDLDLIAEETGFEVKSSCARQFSQKGGLDAIFYRNSALGKQFRFPVDHVGRKWECFANEPLKGKKIQVKAGGNLPQAVLDVLKTQGLEGRCDVVVLEELPVKEGMVDHEVLKKMR</sequence>
<dbReference type="VEuPathDB" id="FungiDB:Bcin01g11520"/>
<evidence type="ECO:0000313" key="1">
    <source>
        <dbReference type="EMBL" id="ATZ46583.1"/>
    </source>
</evidence>